<keyword evidence="3 6" id="KW-0949">S-adenosyl-L-methionine</keyword>
<keyword evidence="8" id="KW-1185">Reference proteome</keyword>
<dbReference type="AlphaFoldDB" id="A0AAF3EAJ8"/>
<reference evidence="9" key="1">
    <citation type="submission" date="2024-02" db="UniProtKB">
        <authorList>
            <consortium name="WormBaseParasite"/>
        </authorList>
    </citation>
    <scope>IDENTIFICATION</scope>
</reference>
<sequence length="643" mass="73487">MFIEKVNTVTGAREWTVADEDYDLAQEISCSRFGDMILDYDRNEKFLLGLRSVIRKLKAQDTAVHVLDIGTGTGLLSLIAMNEGADKVTAIEVFTPMARCAKKIVKNSVWKDKIQIIAERSTDLEHLDDKPNVIVAEVFDTELIGEGALRTFKEALQKLTKPNTRVVPSRAKVFILPLESSVLDEFTKVPVLPSHPSGSPLPTCPGTASVFDCQVSQLGKGQFRALSSPTLAFEFDFEDASKIHYDESHRIEIPVKSTGRVDAIVMWWELDMDGTGEHIIDMAPKWMNNDYQWRDHWMQAVYYLPNECHVRAGQSLNLQGSHDEFSFWFEEISDSQSNQNFSRPYCRCLLHSMLSKHSVFRINSVMQDRKVDEWLHKTCSNQIVACVGEGSLLGVQAAKHAQKVFIVEKNEHFRLIMSQYKRHYELENIEILDDLESIKESPSLLISEPFYLSSWAPWDNLHFWFDTLHARSLWPNIQISPPKGRLMAVCMHFDDLWKIASPVGVVNDFDLSAFDEISQKAREATEAVIDSQPLWEYSGSILSQIHKIADFDLTREPTNFQTDLNIPLKSGTNGIAFWMEWELNDKTWFSTGLRKSADEGESVWWKGVKQGVYFVPKSLQTQENLSFSMHFLAEKCEFVFQLC</sequence>
<evidence type="ECO:0000313" key="8">
    <source>
        <dbReference type="Proteomes" id="UP000887575"/>
    </source>
</evidence>
<evidence type="ECO:0000256" key="1">
    <source>
        <dbReference type="ARBA" id="ARBA00022603"/>
    </source>
</evidence>
<dbReference type="PIRSF" id="PIRSF036946">
    <property type="entry name" value="Arg_N-mtase"/>
    <property type="match status" value="1"/>
</dbReference>
<organism evidence="8 9">
    <name type="scientific">Mesorhabditis belari</name>
    <dbReference type="NCBI Taxonomy" id="2138241"/>
    <lineage>
        <taxon>Eukaryota</taxon>
        <taxon>Metazoa</taxon>
        <taxon>Ecdysozoa</taxon>
        <taxon>Nematoda</taxon>
        <taxon>Chromadorea</taxon>
        <taxon>Rhabditida</taxon>
        <taxon>Rhabditina</taxon>
        <taxon>Rhabditomorpha</taxon>
        <taxon>Rhabditoidea</taxon>
        <taxon>Rhabditidae</taxon>
        <taxon>Mesorhabditinae</taxon>
        <taxon>Mesorhabditis</taxon>
    </lineage>
</organism>
<dbReference type="PANTHER" id="PTHR11006:SF4">
    <property type="entry name" value="PROTEIN ARGININE N-METHYLTRANSFERASE 7"/>
    <property type="match status" value="1"/>
</dbReference>
<evidence type="ECO:0000313" key="9">
    <source>
        <dbReference type="WBParaSite" id="MBELARI_LOCUS10955"/>
    </source>
</evidence>
<protein>
    <recommendedName>
        <fullName evidence="5">Protein arginine N-methyltransferase</fullName>
        <ecNumber evidence="5">2.1.1.-</ecNumber>
    </recommendedName>
</protein>
<keyword evidence="1 6" id="KW-0489">Methyltransferase</keyword>
<dbReference type="InterPro" id="IPR055135">
    <property type="entry name" value="PRMT_dom"/>
</dbReference>
<dbReference type="EC" id="2.1.1.-" evidence="5"/>
<dbReference type="SUPFAM" id="SSF53335">
    <property type="entry name" value="S-adenosyl-L-methionine-dependent methyltransferases"/>
    <property type="match status" value="2"/>
</dbReference>
<dbReference type="PROSITE" id="PS51678">
    <property type="entry name" value="SAM_MT_PRMT"/>
    <property type="match status" value="2"/>
</dbReference>
<evidence type="ECO:0000256" key="5">
    <source>
        <dbReference type="PIRNR" id="PIRNR036946"/>
    </source>
</evidence>
<proteinExistence type="inferred from homology"/>
<dbReference type="InterPro" id="IPR029063">
    <property type="entry name" value="SAM-dependent_MTases_sf"/>
</dbReference>
<dbReference type="Pfam" id="PF22528">
    <property type="entry name" value="PRMT_C"/>
    <property type="match status" value="1"/>
</dbReference>
<dbReference type="WBParaSite" id="MBELARI_LOCUS10955">
    <property type="protein sequence ID" value="MBELARI_LOCUS10955"/>
    <property type="gene ID" value="MBELARI_LOCUS10955"/>
</dbReference>
<keyword evidence="4" id="KW-0677">Repeat</keyword>
<dbReference type="Gene3D" id="3.40.50.150">
    <property type="entry name" value="Vaccinia Virus protein VP39"/>
    <property type="match status" value="2"/>
</dbReference>
<comment type="function">
    <text evidence="5">Arginine methyltransferase that can both catalyze the formation of omega-N monomethylarginine (MMA) and symmetrical dimethylarginine (sDMA).</text>
</comment>
<name>A0AAF3EAJ8_9BILA</name>
<evidence type="ECO:0000256" key="2">
    <source>
        <dbReference type="ARBA" id="ARBA00022679"/>
    </source>
</evidence>
<evidence type="ECO:0000256" key="4">
    <source>
        <dbReference type="ARBA" id="ARBA00022737"/>
    </source>
</evidence>
<dbReference type="InterPro" id="IPR025799">
    <property type="entry name" value="Arg_MeTrfase"/>
</dbReference>
<evidence type="ECO:0000256" key="6">
    <source>
        <dbReference type="PROSITE-ProRule" id="PRU01015"/>
    </source>
</evidence>
<keyword evidence="2 6" id="KW-0808">Transferase</keyword>
<dbReference type="InterPro" id="IPR014644">
    <property type="entry name" value="MeTrfase_PRMT7"/>
</dbReference>
<dbReference type="PANTHER" id="PTHR11006">
    <property type="entry name" value="PROTEIN ARGININE N-METHYLTRANSFERASE"/>
    <property type="match status" value="1"/>
</dbReference>
<dbReference type="Gene3D" id="2.70.160.11">
    <property type="entry name" value="Hnrnp arginine n-methyltransferase1"/>
    <property type="match status" value="2"/>
</dbReference>
<dbReference type="GO" id="GO:0032259">
    <property type="term" value="P:methylation"/>
    <property type="evidence" value="ECO:0007669"/>
    <property type="project" value="UniProtKB-KW"/>
</dbReference>
<dbReference type="GO" id="GO:0016274">
    <property type="term" value="F:protein-arginine N-methyltransferase activity"/>
    <property type="evidence" value="ECO:0007669"/>
    <property type="project" value="InterPro"/>
</dbReference>
<dbReference type="Proteomes" id="UP000887575">
    <property type="component" value="Unassembled WGS sequence"/>
</dbReference>
<dbReference type="FunFam" id="3.40.50.150:FF:000071">
    <property type="entry name" value="Protein arginine N-methyltransferase 7"/>
    <property type="match status" value="1"/>
</dbReference>
<feature type="domain" description="Protein arginine N-methyltransferase" evidence="7">
    <location>
        <begin position="224"/>
        <end position="319"/>
    </location>
</feature>
<evidence type="ECO:0000259" key="7">
    <source>
        <dbReference type="Pfam" id="PF22528"/>
    </source>
</evidence>
<accession>A0AAF3EAJ8</accession>
<evidence type="ECO:0000256" key="3">
    <source>
        <dbReference type="ARBA" id="ARBA00022691"/>
    </source>
</evidence>
<dbReference type="CDD" id="cd02440">
    <property type="entry name" value="AdoMet_MTases"/>
    <property type="match status" value="1"/>
</dbReference>
<dbReference type="GO" id="GO:0042054">
    <property type="term" value="F:histone methyltransferase activity"/>
    <property type="evidence" value="ECO:0007669"/>
    <property type="project" value="TreeGrafter"/>
</dbReference>
<comment type="similarity">
    <text evidence="5">Belongs to the class I-like SAM-binding methyltransferase superfamily. Protein arginine N-methyltransferase family. PRMT7 subfamily.</text>
</comment>
<dbReference type="Pfam" id="PF06325">
    <property type="entry name" value="PrmA"/>
    <property type="match status" value="1"/>
</dbReference>